<protein>
    <submittedName>
        <fullName evidence="1">Integrase_H2C2 domain-containing protein</fullName>
    </submittedName>
</protein>
<dbReference type="InterPro" id="IPR043502">
    <property type="entry name" value="DNA/RNA_pol_sf"/>
</dbReference>
<dbReference type="Pfam" id="PF05380">
    <property type="entry name" value="Peptidase_A17"/>
    <property type="match status" value="1"/>
</dbReference>
<keyword evidence="2" id="KW-1185">Reference proteome</keyword>
<accession>A0A8X6HHQ8</accession>
<dbReference type="AlphaFoldDB" id="A0A8X6HHQ8"/>
<dbReference type="InterPro" id="IPR008042">
    <property type="entry name" value="Retrotrans_Pao"/>
</dbReference>
<dbReference type="PANTHER" id="PTHR47331">
    <property type="entry name" value="PHD-TYPE DOMAIN-CONTAINING PROTEIN"/>
    <property type="match status" value="1"/>
</dbReference>
<reference evidence="1" key="1">
    <citation type="submission" date="2020-07" db="EMBL/GenBank/DDBJ databases">
        <title>Multicomponent nature underlies the extraordinary mechanical properties of spider dragline silk.</title>
        <authorList>
            <person name="Kono N."/>
            <person name="Nakamura H."/>
            <person name="Mori M."/>
            <person name="Yoshida Y."/>
            <person name="Ohtoshi R."/>
            <person name="Malay A.D."/>
            <person name="Moran D.A.P."/>
            <person name="Tomita M."/>
            <person name="Numata K."/>
            <person name="Arakawa K."/>
        </authorList>
    </citation>
    <scope>NUCLEOTIDE SEQUENCE</scope>
</reference>
<sequence length="233" mass="27030">MVRFRKHKYAFTTDIEKMFRMINIHPEETCLQRILWKKGIGKPIKTYEVTTVTYGTVSAPYLATGTLKELAMDEANNFPLAAPVVLSDCYMDDILSGFESIEKLIELQHQLIEMFLTAEMHLHKWCGNFPELTSNLQEYAFLESDETKALGIILNPRPDCFLFRIEQQRPTTLFTKRMVLSTIARNFDPLGLLGPIIAWAKIFMQRLWLLELGWSDELTFKEEKEWGVDLSTP</sequence>
<evidence type="ECO:0000313" key="2">
    <source>
        <dbReference type="Proteomes" id="UP000887116"/>
    </source>
</evidence>
<gene>
    <name evidence="1" type="primary">AVEN_236767_1</name>
    <name evidence="1" type="ORF">TNCT_535061</name>
</gene>
<dbReference type="GO" id="GO:0071897">
    <property type="term" value="P:DNA biosynthetic process"/>
    <property type="evidence" value="ECO:0007669"/>
    <property type="project" value="UniProtKB-ARBA"/>
</dbReference>
<evidence type="ECO:0000313" key="1">
    <source>
        <dbReference type="EMBL" id="GFR23178.1"/>
    </source>
</evidence>
<name>A0A8X6HHQ8_TRICU</name>
<dbReference type="Proteomes" id="UP000887116">
    <property type="component" value="Unassembled WGS sequence"/>
</dbReference>
<comment type="caution">
    <text evidence="1">The sequence shown here is derived from an EMBL/GenBank/DDBJ whole genome shotgun (WGS) entry which is preliminary data.</text>
</comment>
<dbReference type="OrthoDB" id="6429167at2759"/>
<proteinExistence type="predicted"/>
<organism evidence="1 2">
    <name type="scientific">Trichonephila clavata</name>
    <name type="common">Joro spider</name>
    <name type="synonym">Nephila clavata</name>
    <dbReference type="NCBI Taxonomy" id="2740835"/>
    <lineage>
        <taxon>Eukaryota</taxon>
        <taxon>Metazoa</taxon>
        <taxon>Ecdysozoa</taxon>
        <taxon>Arthropoda</taxon>
        <taxon>Chelicerata</taxon>
        <taxon>Arachnida</taxon>
        <taxon>Araneae</taxon>
        <taxon>Araneomorphae</taxon>
        <taxon>Entelegynae</taxon>
        <taxon>Araneoidea</taxon>
        <taxon>Nephilidae</taxon>
        <taxon>Trichonephila</taxon>
    </lineage>
</organism>
<dbReference type="SUPFAM" id="SSF56672">
    <property type="entry name" value="DNA/RNA polymerases"/>
    <property type="match status" value="1"/>
</dbReference>
<dbReference type="EMBL" id="BMAO01008410">
    <property type="protein sequence ID" value="GFR23178.1"/>
    <property type="molecule type" value="Genomic_DNA"/>
</dbReference>